<dbReference type="Proteomes" id="UP000018144">
    <property type="component" value="Unassembled WGS sequence"/>
</dbReference>
<keyword evidence="1" id="KW-0812">Transmembrane</keyword>
<proteinExistence type="predicted"/>
<accession>U4LM03</accession>
<dbReference type="EMBL" id="HF936032">
    <property type="protein sequence ID" value="CCX33174.1"/>
    <property type="molecule type" value="Genomic_DNA"/>
</dbReference>
<sequence length="79" mass="9005">MHSQLVPDNHLAMAMMIYSIQLFTPVLSHISKLEQHNTRRLVSGILSSFRTWCFTCTSTINCGCSARTVTKSYEVKLRL</sequence>
<name>U4LM03_PYROM</name>
<evidence type="ECO:0000313" key="3">
    <source>
        <dbReference type="Proteomes" id="UP000018144"/>
    </source>
</evidence>
<dbReference type="AlphaFoldDB" id="U4LM03"/>
<organism evidence="2 3">
    <name type="scientific">Pyronema omphalodes (strain CBS 100304)</name>
    <name type="common">Pyronema confluens</name>
    <dbReference type="NCBI Taxonomy" id="1076935"/>
    <lineage>
        <taxon>Eukaryota</taxon>
        <taxon>Fungi</taxon>
        <taxon>Dikarya</taxon>
        <taxon>Ascomycota</taxon>
        <taxon>Pezizomycotina</taxon>
        <taxon>Pezizomycetes</taxon>
        <taxon>Pezizales</taxon>
        <taxon>Pyronemataceae</taxon>
        <taxon>Pyronema</taxon>
    </lineage>
</organism>
<keyword evidence="3" id="KW-1185">Reference proteome</keyword>
<feature type="transmembrane region" description="Helical" evidence="1">
    <location>
        <begin position="12"/>
        <end position="30"/>
    </location>
</feature>
<keyword evidence="1" id="KW-0472">Membrane</keyword>
<evidence type="ECO:0000256" key="1">
    <source>
        <dbReference type="SAM" id="Phobius"/>
    </source>
</evidence>
<gene>
    <name evidence="2" type="ORF">PCON_14214</name>
</gene>
<protein>
    <submittedName>
        <fullName evidence="2">Uncharacterized protein</fullName>
    </submittedName>
</protein>
<reference evidence="2 3" key="1">
    <citation type="journal article" date="2013" name="PLoS Genet.">
        <title>The genome and development-dependent transcriptomes of Pyronema confluens: a window into fungal evolution.</title>
        <authorList>
            <person name="Traeger S."/>
            <person name="Altegoer F."/>
            <person name="Freitag M."/>
            <person name="Gabaldon T."/>
            <person name="Kempken F."/>
            <person name="Kumar A."/>
            <person name="Marcet-Houben M."/>
            <person name="Poggeler S."/>
            <person name="Stajich J.E."/>
            <person name="Nowrousian M."/>
        </authorList>
    </citation>
    <scope>NUCLEOTIDE SEQUENCE [LARGE SCALE GENOMIC DNA]</scope>
    <source>
        <strain evidence="3">CBS 100304</strain>
        <tissue evidence="2">Vegetative mycelium</tissue>
    </source>
</reference>
<evidence type="ECO:0000313" key="2">
    <source>
        <dbReference type="EMBL" id="CCX33174.1"/>
    </source>
</evidence>
<keyword evidence="1" id="KW-1133">Transmembrane helix</keyword>